<name>X0U4D0_9ZZZZ</name>
<reference evidence="1" key="1">
    <citation type="journal article" date="2014" name="Front. Microbiol.">
        <title>High frequency of phylogenetically diverse reductive dehalogenase-homologous genes in deep subseafloor sedimentary metagenomes.</title>
        <authorList>
            <person name="Kawai M."/>
            <person name="Futagami T."/>
            <person name="Toyoda A."/>
            <person name="Takaki Y."/>
            <person name="Nishi S."/>
            <person name="Hori S."/>
            <person name="Arai W."/>
            <person name="Tsubouchi T."/>
            <person name="Morono Y."/>
            <person name="Uchiyama I."/>
            <person name="Ito T."/>
            <person name="Fujiyama A."/>
            <person name="Inagaki F."/>
            <person name="Takami H."/>
        </authorList>
    </citation>
    <scope>NUCLEOTIDE SEQUENCE</scope>
    <source>
        <strain evidence="1">Expedition CK06-06</strain>
    </source>
</reference>
<comment type="caution">
    <text evidence="1">The sequence shown here is derived from an EMBL/GenBank/DDBJ whole genome shotgun (WGS) entry which is preliminary data.</text>
</comment>
<dbReference type="EMBL" id="BARS01018414">
    <property type="protein sequence ID" value="GAF94211.1"/>
    <property type="molecule type" value="Genomic_DNA"/>
</dbReference>
<proteinExistence type="predicted"/>
<gene>
    <name evidence="1" type="ORF">S01H1_29964</name>
</gene>
<organism evidence="1">
    <name type="scientific">marine sediment metagenome</name>
    <dbReference type="NCBI Taxonomy" id="412755"/>
    <lineage>
        <taxon>unclassified sequences</taxon>
        <taxon>metagenomes</taxon>
        <taxon>ecological metagenomes</taxon>
    </lineage>
</organism>
<protein>
    <submittedName>
        <fullName evidence="1">Uncharacterized protein</fullName>
    </submittedName>
</protein>
<evidence type="ECO:0000313" key="1">
    <source>
        <dbReference type="EMBL" id="GAF94211.1"/>
    </source>
</evidence>
<dbReference type="AlphaFoldDB" id="X0U4D0"/>
<sequence length="71" mass="8404">MDSDFQLQVDLITTIKYVKNGLEGMEYKDEYFLNSNFGKLKILNHLQNKDILNKELEWAKNNYKSVQAVNF</sequence>
<accession>X0U4D0</accession>